<dbReference type="Pfam" id="PF09900">
    <property type="entry name" value="DUF2127"/>
    <property type="match status" value="1"/>
</dbReference>
<sequence>MEPTILPTTQFDARTVSDSPKKLRTLRAIATFEGVKGIAAVAATLGLLSLLHHDIRHLALALMGHFGFDPVAHYPSIFLHYADVLSDQSRRNVALIGLAYVSLRFTESYGLWNNRSWATWLGAVSGAIYVPIEIRHLALHPSITNAAVLAGNIFVVAYLVLRIWRKRQAKRHIR</sequence>
<keyword evidence="3" id="KW-1185">Reference proteome</keyword>
<dbReference type="AlphaFoldDB" id="A0A840RS44"/>
<gene>
    <name evidence="2" type="ORF">HNR39_002328</name>
</gene>
<accession>A0A840RS44</accession>
<comment type="caution">
    <text evidence="2">The sequence shown here is derived from an EMBL/GenBank/DDBJ whole genome shotgun (WGS) entry which is preliminary data.</text>
</comment>
<keyword evidence="1" id="KW-0812">Transmembrane</keyword>
<proteinExistence type="predicted"/>
<protein>
    <submittedName>
        <fullName evidence="2">Uncharacterized membrane protein (DUF2068 family)</fullName>
    </submittedName>
</protein>
<keyword evidence="1" id="KW-1133">Transmembrane helix</keyword>
<evidence type="ECO:0000313" key="2">
    <source>
        <dbReference type="EMBL" id="MBB5200493.1"/>
    </source>
</evidence>
<feature type="transmembrane region" description="Helical" evidence="1">
    <location>
        <begin position="146"/>
        <end position="164"/>
    </location>
</feature>
<dbReference type="RefSeq" id="WP_221313808.1">
    <property type="nucleotide sequence ID" value="NZ_JAAOZT010000001.1"/>
</dbReference>
<keyword evidence="1" id="KW-0472">Membrane</keyword>
<reference evidence="2 3" key="1">
    <citation type="submission" date="2020-08" db="EMBL/GenBank/DDBJ databases">
        <title>Genomic Encyclopedia of Type Strains, Phase IV (KMG-IV): sequencing the most valuable type-strain genomes for metagenomic binning, comparative biology and taxonomic classification.</title>
        <authorList>
            <person name="Goeker M."/>
        </authorList>
    </citation>
    <scope>NUCLEOTIDE SEQUENCE [LARGE SCALE GENOMIC DNA]</scope>
    <source>
        <strain evidence="2 3">DSM 23240</strain>
    </source>
</reference>
<evidence type="ECO:0000313" key="3">
    <source>
        <dbReference type="Proteomes" id="UP000571084"/>
    </source>
</evidence>
<evidence type="ECO:0000256" key="1">
    <source>
        <dbReference type="SAM" id="Phobius"/>
    </source>
</evidence>
<dbReference type="Proteomes" id="UP000571084">
    <property type="component" value="Unassembled WGS sequence"/>
</dbReference>
<dbReference type="EMBL" id="JACHHQ010000004">
    <property type="protein sequence ID" value="MBB5200493.1"/>
    <property type="molecule type" value="Genomic_DNA"/>
</dbReference>
<name>A0A840RS44_9BURK</name>
<dbReference type="InterPro" id="IPR021125">
    <property type="entry name" value="DUF2127"/>
</dbReference>
<organism evidence="2 3">
    <name type="scientific">Glaciimonas immobilis</name>
    <dbReference type="NCBI Taxonomy" id="728004"/>
    <lineage>
        <taxon>Bacteria</taxon>
        <taxon>Pseudomonadati</taxon>
        <taxon>Pseudomonadota</taxon>
        <taxon>Betaproteobacteria</taxon>
        <taxon>Burkholderiales</taxon>
        <taxon>Oxalobacteraceae</taxon>
        <taxon>Glaciimonas</taxon>
    </lineage>
</organism>